<dbReference type="EC" id="2.7.13.3" evidence="2"/>
<feature type="transmembrane region" description="Helical" evidence="6">
    <location>
        <begin position="143"/>
        <end position="166"/>
    </location>
</feature>
<feature type="domain" description="Histidine kinase" evidence="7">
    <location>
        <begin position="428"/>
        <end position="640"/>
    </location>
</feature>
<dbReference type="PANTHER" id="PTHR43304:SF1">
    <property type="entry name" value="PAC DOMAIN-CONTAINING PROTEIN"/>
    <property type="match status" value="1"/>
</dbReference>
<dbReference type="InterPro" id="IPR001610">
    <property type="entry name" value="PAC"/>
</dbReference>
<evidence type="ECO:0000256" key="2">
    <source>
        <dbReference type="ARBA" id="ARBA00012438"/>
    </source>
</evidence>
<feature type="transmembrane region" description="Helical" evidence="6">
    <location>
        <begin position="215"/>
        <end position="236"/>
    </location>
</feature>
<dbReference type="InterPro" id="IPR035965">
    <property type="entry name" value="PAS-like_dom_sf"/>
</dbReference>
<dbReference type="SMART" id="SM00388">
    <property type="entry name" value="HisKA"/>
    <property type="match status" value="1"/>
</dbReference>
<evidence type="ECO:0000256" key="1">
    <source>
        <dbReference type="ARBA" id="ARBA00000085"/>
    </source>
</evidence>
<dbReference type="SUPFAM" id="SSF55874">
    <property type="entry name" value="ATPase domain of HSP90 chaperone/DNA topoisomerase II/histidine kinase"/>
    <property type="match status" value="1"/>
</dbReference>
<dbReference type="Gene3D" id="3.30.450.20">
    <property type="entry name" value="PAS domain"/>
    <property type="match status" value="1"/>
</dbReference>
<dbReference type="Pfam" id="PF02518">
    <property type="entry name" value="HATPase_c"/>
    <property type="match status" value="1"/>
</dbReference>
<sequence>MEKKQFQILIPIAIIVLSFLVIVGWLTDIGFLLSLIPGAPTMKFNTALLFILISFSIIMKGNKNKVLDGLAIVFAVVTFLISTLTLAQYILAINIGVDNFFLADSITQNNPGRMSGATAFCFMLLSATKILRGVNTNKALKLTHYFVSLVAIISLLAISTYLLRLITDNYVLVFNSMAIHTSVLFFLASLTISLKHPDHSYIGFLTGKYIGSKQARSLLPFVVGLPIILSAALLYVMNSGFLNTAYGVALYTIAYAVISIIYFSVIFTKLNKSDQKRFQVEENLRVTNEELSQYKLALDQSSIVIKTDVNGIINYVNKKFVEISGYSEEEAIGQTHRLVNSGHHSEAFFTELWQTIEKGTVWIGGIKNKTKSGDFYWVHVVIVPLRDKEGKIEQFLSIKQDITQKTILSNQYENLKLKNKEIEQFTFIASHDLQEPLKTLKSMSDLLQKEYADKLEGNGGKMLQFIFKAAHRMSDLVKGLLEYSIIGINKELERVHISTILEDVKNDITELIVSNNASVDYSDLPELNVYPTELRLLFQNLIQNAIKFKAAERAPEIIISAEKEQHSYKFCVKDNGIGISEDQLTNVFGLFKRLHDKRVYEGTGIGLAHCEKIVHLHGGTIWAESEIGKGSSFFFTIPIF</sequence>
<gene>
    <name evidence="10" type="ORF">C9994_06230</name>
</gene>
<evidence type="ECO:0000259" key="8">
    <source>
        <dbReference type="PROSITE" id="PS50112"/>
    </source>
</evidence>
<dbReference type="SUPFAM" id="SSF55785">
    <property type="entry name" value="PYP-like sensor domain (PAS domain)"/>
    <property type="match status" value="1"/>
</dbReference>
<evidence type="ECO:0000256" key="5">
    <source>
        <dbReference type="ARBA" id="ARBA00022777"/>
    </source>
</evidence>
<dbReference type="InterPro" id="IPR036890">
    <property type="entry name" value="HATPase_C_sf"/>
</dbReference>
<dbReference type="InterPro" id="IPR004358">
    <property type="entry name" value="Sig_transdc_His_kin-like_C"/>
</dbReference>
<dbReference type="InterPro" id="IPR003594">
    <property type="entry name" value="HATPase_dom"/>
</dbReference>
<keyword evidence="4" id="KW-0808">Transferase</keyword>
<dbReference type="PROSITE" id="PS50112">
    <property type="entry name" value="PAS"/>
    <property type="match status" value="1"/>
</dbReference>
<feature type="transmembrane region" description="Helical" evidence="6">
    <location>
        <begin position="42"/>
        <end position="59"/>
    </location>
</feature>
<dbReference type="InterPro" id="IPR005467">
    <property type="entry name" value="His_kinase_dom"/>
</dbReference>
<evidence type="ECO:0000256" key="3">
    <source>
        <dbReference type="ARBA" id="ARBA00022553"/>
    </source>
</evidence>
<dbReference type="Gene3D" id="1.10.287.130">
    <property type="match status" value="1"/>
</dbReference>
<dbReference type="SUPFAM" id="SSF47384">
    <property type="entry name" value="Homodimeric domain of signal transducing histidine kinase"/>
    <property type="match status" value="1"/>
</dbReference>
<dbReference type="Pfam" id="PF00512">
    <property type="entry name" value="HisKA"/>
    <property type="match status" value="1"/>
</dbReference>
<evidence type="ECO:0000313" key="11">
    <source>
        <dbReference type="Proteomes" id="UP000240608"/>
    </source>
</evidence>
<dbReference type="EMBL" id="PYVU01000040">
    <property type="protein sequence ID" value="PTB96679.1"/>
    <property type="molecule type" value="Genomic_DNA"/>
</dbReference>
<proteinExistence type="predicted"/>
<dbReference type="FunFam" id="3.30.565.10:FF:000006">
    <property type="entry name" value="Sensor histidine kinase WalK"/>
    <property type="match status" value="1"/>
</dbReference>
<dbReference type="CDD" id="cd00082">
    <property type="entry name" value="HisKA"/>
    <property type="match status" value="1"/>
</dbReference>
<evidence type="ECO:0000259" key="9">
    <source>
        <dbReference type="PROSITE" id="PS50113"/>
    </source>
</evidence>
<keyword evidence="6" id="KW-0472">Membrane</keyword>
<dbReference type="InterPro" id="IPR003661">
    <property type="entry name" value="HisK_dim/P_dom"/>
</dbReference>
<comment type="catalytic activity">
    <reaction evidence="1">
        <text>ATP + protein L-histidine = ADP + protein N-phospho-L-histidine.</text>
        <dbReference type="EC" id="2.7.13.3"/>
    </reaction>
</comment>
<keyword evidence="5 10" id="KW-0418">Kinase</keyword>
<dbReference type="Proteomes" id="UP000240608">
    <property type="component" value="Unassembled WGS sequence"/>
</dbReference>
<evidence type="ECO:0000256" key="6">
    <source>
        <dbReference type="SAM" id="Phobius"/>
    </source>
</evidence>
<feature type="domain" description="PAC" evidence="9">
    <location>
        <begin position="354"/>
        <end position="414"/>
    </location>
</feature>
<dbReference type="SMART" id="SM00387">
    <property type="entry name" value="HATPase_c"/>
    <property type="match status" value="1"/>
</dbReference>
<dbReference type="GO" id="GO:0000155">
    <property type="term" value="F:phosphorelay sensor kinase activity"/>
    <property type="evidence" value="ECO:0007669"/>
    <property type="project" value="InterPro"/>
</dbReference>
<feature type="transmembrane region" description="Helical" evidence="6">
    <location>
        <begin position="12"/>
        <end position="36"/>
    </location>
</feature>
<evidence type="ECO:0000256" key="4">
    <source>
        <dbReference type="ARBA" id="ARBA00022679"/>
    </source>
</evidence>
<dbReference type="PANTHER" id="PTHR43304">
    <property type="entry name" value="PHYTOCHROME-LIKE PROTEIN CPH1"/>
    <property type="match status" value="1"/>
</dbReference>
<dbReference type="CDD" id="cd00130">
    <property type="entry name" value="PAS"/>
    <property type="match status" value="1"/>
</dbReference>
<keyword evidence="6" id="KW-0812">Transmembrane</keyword>
<name>A0A2T4DS78_9BACT</name>
<dbReference type="AlphaFoldDB" id="A0A2T4DS78"/>
<reference evidence="10 11" key="1">
    <citation type="submission" date="2018-03" db="EMBL/GenBank/DDBJ databases">
        <title>Cross-interface Injection: A General Nanoliter Liquid Handling Method Applied to Single Cells Genome Amplification Automated Nanoliter Liquid Handling Applied to Single Cell Multiple Displacement Amplification.</title>
        <authorList>
            <person name="Yun J."/>
            <person name="Xu P."/>
            <person name="Xu J."/>
            <person name="Dai X."/>
            <person name="Wang Y."/>
            <person name="Zheng X."/>
            <person name="Cao C."/>
            <person name="Yi Q."/>
            <person name="Zhu Y."/>
            <person name="Wang L."/>
            <person name="Dong Z."/>
            <person name="Huang Y."/>
            <person name="Huang L."/>
            <person name="Du W."/>
        </authorList>
    </citation>
    <scope>NUCLEOTIDE SEQUENCE [LARGE SCALE GENOMIC DNA]</scope>
    <source>
        <strain evidence="10 11">Z-D1-2</strain>
    </source>
</reference>
<dbReference type="Pfam" id="PF13426">
    <property type="entry name" value="PAS_9"/>
    <property type="match status" value="1"/>
</dbReference>
<dbReference type="PROSITE" id="PS50109">
    <property type="entry name" value="HIS_KIN"/>
    <property type="match status" value="1"/>
</dbReference>
<dbReference type="InterPro" id="IPR000700">
    <property type="entry name" value="PAS-assoc_C"/>
</dbReference>
<protein>
    <recommendedName>
        <fullName evidence="2">histidine kinase</fullName>
        <ecNumber evidence="2">2.7.13.3</ecNumber>
    </recommendedName>
</protein>
<feature type="transmembrane region" description="Helical" evidence="6">
    <location>
        <begin position="71"/>
        <end position="92"/>
    </location>
</feature>
<dbReference type="SMART" id="SM00086">
    <property type="entry name" value="PAC"/>
    <property type="match status" value="1"/>
</dbReference>
<evidence type="ECO:0000313" key="10">
    <source>
        <dbReference type="EMBL" id="PTB96679.1"/>
    </source>
</evidence>
<feature type="domain" description="PAS" evidence="8">
    <location>
        <begin position="290"/>
        <end position="335"/>
    </location>
</feature>
<dbReference type="PROSITE" id="PS50113">
    <property type="entry name" value="PAC"/>
    <property type="match status" value="1"/>
</dbReference>
<dbReference type="InterPro" id="IPR000014">
    <property type="entry name" value="PAS"/>
</dbReference>
<feature type="transmembrane region" description="Helical" evidence="6">
    <location>
        <begin position="172"/>
        <end position="194"/>
    </location>
</feature>
<organism evidence="10 11">
    <name type="scientific">Marivirga lumbricoides</name>
    <dbReference type="NCBI Taxonomy" id="1046115"/>
    <lineage>
        <taxon>Bacteria</taxon>
        <taxon>Pseudomonadati</taxon>
        <taxon>Bacteroidota</taxon>
        <taxon>Cytophagia</taxon>
        <taxon>Cytophagales</taxon>
        <taxon>Marivirgaceae</taxon>
        <taxon>Marivirga</taxon>
    </lineage>
</organism>
<dbReference type="InterPro" id="IPR052162">
    <property type="entry name" value="Sensor_kinase/Photoreceptor"/>
</dbReference>
<dbReference type="InterPro" id="IPR036097">
    <property type="entry name" value="HisK_dim/P_sf"/>
</dbReference>
<keyword evidence="6" id="KW-1133">Transmembrane helix</keyword>
<feature type="transmembrane region" description="Helical" evidence="6">
    <location>
        <begin position="248"/>
        <end position="267"/>
    </location>
</feature>
<dbReference type="Gene3D" id="3.30.565.10">
    <property type="entry name" value="Histidine kinase-like ATPase, C-terminal domain"/>
    <property type="match status" value="1"/>
</dbReference>
<keyword evidence="3" id="KW-0597">Phosphoprotein</keyword>
<comment type="caution">
    <text evidence="10">The sequence shown here is derived from an EMBL/GenBank/DDBJ whole genome shotgun (WGS) entry which is preliminary data.</text>
</comment>
<dbReference type="PRINTS" id="PR00344">
    <property type="entry name" value="BCTRLSENSOR"/>
</dbReference>
<accession>A0A2T4DS78</accession>
<evidence type="ECO:0000259" key="7">
    <source>
        <dbReference type="PROSITE" id="PS50109"/>
    </source>
</evidence>
<dbReference type="NCBIfam" id="TIGR00229">
    <property type="entry name" value="sensory_box"/>
    <property type="match status" value="1"/>
</dbReference>